<feature type="domain" description="DUF4174" evidence="3">
    <location>
        <begin position="27"/>
        <end position="146"/>
    </location>
</feature>
<comment type="caution">
    <text evidence="4">The sequence shown here is derived from an EMBL/GenBank/DDBJ whole genome shotgun (WGS) entry which is preliminary data.</text>
</comment>
<dbReference type="EMBL" id="VUKA01000033">
    <property type="protein sequence ID" value="KAA2211352.1"/>
    <property type="molecule type" value="Genomic_DNA"/>
</dbReference>
<evidence type="ECO:0000259" key="3">
    <source>
        <dbReference type="Pfam" id="PF13778"/>
    </source>
</evidence>
<evidence type="ECO:0000256" key="1">
    <source>
        <dbReference type="ARBA" id="ARBA00022729"/>
    </source>
</evidence>
<dbReference type="InterPro" id="IPR025232">
    <property type="entry name" value="DUF4174"/>
</dbReference>
<name>A0A5B2T9S4_9PROT</name>
<gene>
    <name evidence="4" type="ORF">F0Q34_20590</name>
</gene>
<dbReference type="RefSeq" id="WP_149814258.1">
    <property type="nucleotide sequence ID" value="NZ_VUKA01000033.1"/>
</dbReference>
<proteinExistence type="predicted"/>
<accession>A0A5B2T9S4</accession>
<feature type="chain" id="PRO_5022974320" evidence="2">
    <location>
        <begin position="25"/>
        <end position="151"/>
    </location>
</feature>
<dbReference type="AlphaFoldDB" id="A0A5B2T9S4"/>
<keyword evidence="1 2" id="KW-0732">Signal</keyword>
<dbReference type="Proteomes" id="UP000322110">
    <property type="component" value="Unassembled WGS sequence"/>
</dbReference>
<keyword evidence="5" id="KW-1185">Reference proteome</keyword>
<reference evidence="4 5" key="1">
    <citation type="journal article" date="2015" name="Int. J. Syst. Evol. Microbiol.">
        <title>Roseomonas oryzae sp. nov., isolated from paddy rhizosphere soil.</title>
        <authorList>
            <person name="Ramaprasad E.V."/>
            <person name="Sasikala Ch."/>
            <person name="Ramana Ch.V."/>
        </authorList>
    </citation>
    <scope>NUCLEOTIDE SEQUENCE [LARGE SCALE GENOMIC DNA]</scope>
    <source>
        <strain evidence="4 5">KCTC 42542</strain>
    </source>
</reference>
<organism evidence="4 5">
    <name type="scientific">Teichococcus oryzae</name>
    <dbReference type="NCBI Taxonomy" id="1608942"/>
    <lineage>
        <taxon>Bacteria</taxon>
        <taxon>Pseudomonadati</taxon>
        <taxon>Pseudomonadota</taxon>
        <taxon>Alphaproteobacteria</taxon>
        <taxon>Acetobacterales</taxon>
        <taxon>Roseomonadaceae</taxon>
        <taxon>Roseomonas</taxon>
    </lineage>
</organism>
<dbReference type="OrthoDB" id="7362103at2"/>
<dbReference type="Pfam" id="PF13778">
    <property type="entry name" value="DUF4174"/>
    <property type="match status" value="1"/>
</dbReference>
<evidence type="ECO:0000313" key="5">
    <source>
        <dbReference type="Proteomes" id="UP000322110"/>
    </source>
</evidence>
<feature type="signal peptide" evidence="2">
    <location>
        <begin position="1"/>
        <end position="24"/>
    </location>
</feature>
<evidence type="ECO:0000256" key="2">
    <source>
        <dbReference type="SAM" id="SignalP"/>
    </source>
</evidence>
<evidence type="ECO:0000313" key="4">
    <source>
        <dbReference type="EMBL" id="KAA2211352.1"/>
    </source>
</evidence>
<protein>
    <submittedName>
        <fullName evidence="4">DUF4174 domain-containing protein</fullName>
    </submittedName>
</protein>
<sequence length="151" mass="15866">MAEGITRRAAAGLAMAAAGLPAGAAALAPFTWKNRVLVVFAPAEGAELREQRRLLAADRPDFEARDMVVLAVIGADRLEVLLSAAQGAGAPVSPQVLRERFGVPPEQPFAAVLVGKDGGEKWRAAHPAGPDALWPLIDAMPMRRNEAERGG</sequence>